<proteinExistence type="predicted"/>
<sequence length="134" mass="15640">MKPKFVSMIYLEAEAILKPMYDAMESTYDAGDLTKALNDYFHDDGVVVHKGVIVQYGKKSIIENFSKMAEEWGKVKFERKHQKYDGCDRLIFTTFDAIVDSSKKGKQKAKILQIFKKDDDGKWKLYHDEFEILK</sequence>
<reference evidence="2" key="1">
    <citation type="submission" date="2023-07" db="EMBL/GenBank/DDBJ databases">
        <authorList>
            <consortium name="CYATHOMIX"/>
        </authorList>
    </citation>
    <scope>NUCLEOTIDE SEQUENCE</scope>
    <source>
        <strain evidence="2">N/A</strain>
    </source>
</reference>
<gene>
    <name evidence="2" type="ORF">CYNAS_LOCUS846</name>
</gene>
<dbReference type="SUPFAM" id="SSF54427">
    <property type="entry name" value="NTF2-like"/>
    <property type="match status" value="1"/>
</dbReference>
<protein>
    <recommendedName>
        <fullName evidence="1">DUF4440 domain-containing protein</fullName>
    </recommendedName>
</protein>
<dbReference type="Pfam" id="PF14534">
    <property type="entry name" value="DUF4440"/>
    <property type="match status" value="1"/>
</dbReference>
<dbReference type="InterPro" id="IPR032710">
    <property type="entry name" value="NTF2-like_dom_sf"/>
</dbReference>
<name>A0AA36GFA7_CYLNA</name>
<accession>A0AA36GFA7</accession>
<evidence type="ECO:0000259" key="1">
    <source>
        <dbReference type="Pfam" id="PF14534"/>
    </source>
</evidence>
<keyword evidence="3" id="KW-1185">Reference proteome</keyword>
<dbReference type="Proteomes" id="UP001176961">
    <property type="component" value="Unassembled WGS sequence"/>
</dbReference>
<dbReference type="AlphaFoldDB" id="A0AA36GFA7"/>
<feature type="domain" description="DUF4440" evidence="1">
    <location>
        <begin position="20"/>
        <end position="125"/>
    </location>
</feature>
<comment type="caution">
    <text evidence="2">The sequence shown here is derived from an EMBL/GenBank/DDBJ whole genome shotgun (WGS) entry which is preliminary data.</text>
</comment>
<dbReference type="InterPro" id="IPR027843">
    <property type="entry name" value="DUF4440"/>
</dbReference>
<organism evidence="2 3">
    <name type="scientific">Cylicocyclus nassatus</name>
    <name type="common">Nematode worm</name>
    <dbReference type="NCBI Taxonomy" id="53992"/>
    <lineage>
        <taxon>Eukaryota</taxon>
        <taxon>Metazoa</taxon>
        <taxon>Ecdysozoa</taxon>
        <taxon>Nematoda</taxon>
        <taxon>Chromadorea</taxon>
        <taxon>Rhabditida</taxon>
        <taxon>Rhabditina</taxon>
        <taxon>Rhabditomorpha</taxon>
        <taxon>Strongyloidea</taxon>
        <taxon>Strongylidae</taxon>
        <taxon>Cylicocyclus</taxon>
    </lineage>
</organism>
<evidence type="ECO:0000313" key="3">
    <source>
        <dbReference type="Proteomes" id="UP001176961"/>
    </source>
</evidence>
<evidence type="ECO:0000313" key="2">
    <source>
        <dbReference type="EMBL" id="CAJ0588863.1"/>
    </source>
</evidence>
<dbReference type="EMBL" id="CATQJL010000001">
    <property type="protein sequence ID" value="CAJ0588863.1"/>
    <property type="molecule type" value="Genomic_DNA"/>
</dbReference>
<dbReference type="Gene3D" id="3.10.450.50">
    <property type="match status" value="1"/>
</dbReference>